<sequence>MIPLAPYEALEELMRRLRNEQVGSRERLDQEFEAKRTALQAQKTNKFSTTAIEVAAQEKQLAEQQKAKTDSLKARQTHELRELRLRHASELLDREGEEELAKNSLAERNLVEKAKLEKAFEDEPSEIEL</sequence>
<dbReference type="OrthoDB" id="3564313at2759"/>
<dbReference type="AlphaFoldDB" id="A0A8H7WDT3"/>
<dbReference type="EMBL" id="JAFJYH010000041">
    <property type="protein sequence ID" value="KAG4422974.1"/>
    <property type="molecule type" value="Genomic_DNA"/>
</dbReference>
<accession>A0A8H7WDT3</accession>
<dbReference type="Proteomes" id="UP000664132">
    <property type="component" value="Unassembled WGS sequence"/>
</dbReference>
<reference evidence="1" key="1">
    <citation type="submission" date="2021-02" db="EMBL/GenBank/DDBJ databases">
        <title>Genome sequence Cadophora malorum strain M34.</title>
        <authorList>
            <person name="Stefanovic E."/>
            <person name="Vu D."/>
            <person name="Scully C."/>
            <person name="Dijksterhuis J."/>
            <person name="Roader J."/>
            <person name="Houbraken J."/>
        </authorList>
    </citation>
    <scope>NUCLEOTIDE SEQUENCE</scope>
    <source>
        <strain evidence="1">M34</strain>
    </source>
</reference>
<gene>
    <name evidence="1" type="ORF">IFR04_003886</name>
</gene>
<name>A0A8H7WDT3_9HELO</name>
<proteinExistence type="predicted"/>
<keyword evidence="2" id="KW-1185">Reference proteome</keyword>
<organism evidence="1 2">
    <name type="scientific">Cadophora malorum</name>
    <dbReference type="NCBI Taxonomy" id="108018"/>
    <lineage>
        <taxon>Eukaryota</taxon>
        <taxon>Fungi</taxon>
        <taxon>Dikarya</taxon>
        <taxon>Ascomycota</taxon>
        <taxon>Pezizomycotina</taxon>
        <taxon>Leotiomycetes</taxon>
        <taxon>Helotiales</taxon>
        <taxon>Ploettnerulaceae</taxon>
        <taxon>Cadophora</taxon>
    </lineage>
</organism>
<comment type="caution">
    <text evidence="1">The sequence shown here is derived from an EMBL/GenBank/DDBJ whole genome shotgun (WGS) entry which is preliminary data.</text>
</comment>
<evidence type="ECO:0000313" key="2">
    <source>
        <dbReference type="Proteomes" id="UP000664132"/>
    </source>
</evidence>
<evidence type="ECO:0000313" key="1">
    <source>
        <dbReference type="EMBL" id="KAG4422974.1"/>
    </source>
</evidence>
<protein>
    <submittedName>
        <fullName evidence="1">Uncharacterized protein</fullName>
    </submittedName>
</protein>